<dbReference type="NCBIfam" id="TIGR03591">
    <property type="entry name" value="polynuc_phos"/>
    <property type="match status" value="1"/>
</dbReference>
<comment type="function">
    <text evidence="9">Involved in mRNA degradation. Catalyzes the phosphorolysis of single-stranded polyribonucleotides processively in the 3'- to 5'-direction.</text>
</comment>
<evidence type="ECO:0000313" key="12">
    <source>
        <dbReference type="EMBL" id="PKZ15178.1"/>
    </source>
</evidence>
<dbReference type="GO" id="GO:0003723">
    <property type="term" value="F:RNA binding"/>
    <property type="evidence" value="ECO:0007669"/>
    <property type="project" value="UniProtKB-UniRule"/>
</dbReference>
<feature type="domain" description="S1 motif" evidence="11">
    <location>
        <begin position="620"/>
        <end position="688"/>
    </location>
</feature>
<dbReference type="Pfam" id="PF03725">
    <property type="entry name" value="RNase_PH_C"/>
    <property type="match status" value="2"/>
</dbReference>
<dbReference type="InterPro" id="IPR012340">
    <property type="entry name" value="NA-bd_OB-fold"/>
</dbReference>
<dbReference type="EMBL" id="PKGS01000008">
    <property type="protein sequence ID" value="PKZ15178.1"/>
    <property type="molecule type" value="Genomic_DNA"/>
</dbReference>
<dbReference type="InterPro" id="IPR003029">
    <property type="entry name" value="S1_domain"/>
</dbReference>
<dbReference type="Gene3D" id="2.40.50.140">
    <property type="entry name" value="Nucleic acid-binding proteins"/>
    <property type="match status" value="1"/>
</dbReference>
<dbReference type="SUPFAM" id="SSF50249">
    <property type="entry name" value="Nucleic acid-binding proteins"/>
    <property type="match status" value="1"/>
</dbReference>
<evidence type="ECO:0000256" key="5">
    <source>
        <dbReference type="ARBA" id="ARBA00022695"/>
    </source>
</evidence>
<evidence type="ECO:0000256" key="8">
    <source>
        <dbReference type="ARBA" id="ARBA00022884"/>
    </source>
</evidence>
<dbReference type="RefSeq" id="WP_101540830.1">
    <property type="nucleotide sequence ID" value="NZ_PKGS01000008.1"/>
</dbReference>
<dbReference type="GO" id="GO:0006396">
    <property type="term" value="P:RNA processing"/>
    <property type="evidence" value="ECO:0007669"/>
    <property type="project" value="InterPro"/>
</dbReference>
<dbReference type="CDD" id="cd04472">
    <property type="entry name" value="S1_PNPase"/>
    <property type="match status" value="1"/>
</dbReference>
<dbReference type="FunFam" id="3.30.1370.10:FF:000001">
    <property type="entry name" value="Polyribonucleotide nucleotidyltransferase"/>
    <property type="match status" value="1"/>
</dbReference>
<dbReference type="FunFam" id="2.40.50.140:FF:000023">
    <property type="entry name" value="Polyribonucleotide nucleotidyltransferase"/>
    <property type="match status" value="1"/>
</dbReference>
<dbReference type="PANTHER" id="PTHR11252">
    <property type="entry name" value="POLYRIBONUCLEOTIDE NUCLEOTIDYLTRANSFERASE"/>
    <property type="match status" value="1"/>
</dbReference>
<evidence type="ECO:0000256" key="4">
    <source>
        <dbReference type="ARBA" id="ARBA00022679"/>
    </source>
</evidence>
<dbReference type="Gene3D" id="3.30.230.70">
    <property type="entry name" value="GHMP Kinase, N-terminal domain"/>
    <property type="match status" value="2"/>
</dbReference>
<accession>A0A2I1M4X7</accession>
<dbReference type="NCBIfam" id="NF008805">
    <property type="entry name" value="PRK11824.1"/>
    <property type="match status" value="1"/>
</dbReference>
<evidence type="ECO:0000256" key="9">
    <source>
        <dbReference type="HAMAP-Rule" id="MF_01595"/>
    </source>
</evidence>
<dbReference type="Pfam" id="PF00575">
    <property type="entry name" value="S1"/>
    <property type="match status" value="1"/>
</dbReference>
<dbReference type="SUPFAM" id="SSF54211">
    <property type="entry name" value="Ribosomal protein S5 domain 2-like"/>
    <property type="match status" value="2"/>
</dbReference>
<feature type="compositionally biased region" description="Basic and acidic residues" evidence="10">
    <location>
        <begin position="689"/>
        <end position="703"/>
    </location>
</feature>
<dbReference type="InterPro" id="IPR036612">
    <property type="entry name" value="KH_dom_type_1_sf"/>
</dbReference>
<feature type="region of interest" description="Disordered" evidence="10">
    <location>
        <begin position="688"/>
        <end position="720"/>
    </location>
</feature>
<dbReference type="SUPFAM" id="SSF54791">
    <property type="entry name" value="Eukaryotic type KH-domain (KH-domain type I)"/>
    <property type="match status" value="1"/>
</dbReference>
<keyword evidence="6 9" id="KW-0479">Metal-binding</keyword>
<dbReference type="SMART" id="SM00322">
    <property type="entry name" value="KH"/>
    <property type="match status" value="1"/>
</dbReference>
<dbReference type="SUPFAM" id="SSF55666">
    <property type="entry name" value="Ribonuclease PH domain 2-like"/>
    <property type="match status" value="2"/>
</dbReference>
<feature type="binding site" evidence="9">
    <location>
        <position position="484"/>
    </location>
    <ligand>
        <name>Mg(2+)</name>
        <dbReference type="ChEBI" id="CHEBI:18420"/>
    </ligand>
</feature>
<organism evidence="12 13">
    <name type="scientific">Anaerococcus octavius</name>
    <dbReference type="NCBI Taxonomy" id="54007"/>
    <lineage>
        <taxon>Bacteria</taxon>
        <taxon>Bacillati</taxon>
        <taxon>Bacillota</taxon>
        <taxon>Tissierellia</taxon>
        <taxon>Tissierellales</taxon>
        <taxon>Peptoniphilaceae</taxon>
        <taxon>Anaerococcus</taxon>
    </lineage>
</organism>
<dbReference type="InterPro" id="IPR012162">
    <property type="entry name" value="PNPase"/>
</dbReference>
<dbReference type="InterPro" id="IPR004087">
    <property type="entry name" value="KH_dom"/>
</dbReference>
<proteinExistence type="inferred from homology"/>
<keyword evidence="3 9" id="KW-0963">Cytoplasm</keyword>
<keyword evidence="5 9" id="KW-0548">Nucleotidyltransferase</keyword>
<dbReference type="EC" id="2.7.7.8" evidence="9"/>
<dbReference type="PANTHER" id="PTHR11252:SF0">
    <property type="entry name" value="POLYRIBONUCLEOTIDE NUCLEOTIDYLTRANSFERASE 1, MITOCHONDRIAL"/>
    <property type="match status" value="1"/>
</dbReference>
<comment type="caution">
    <text evidence="12">The sequence shown here is derived from an EMBL/GenBank/DDBJ whole genome shotgun (WGS) entry which is preliminary data.</text>
</comment>
<dbReference type="Pfam" id="PF00013">
    <property type="entry name" value="KH_1"/>
    <property type="match status" value="1"/>
</dbReference>
<dbReference type="PIRSF" id="PIRSF005499">
    <property type="entry name" value="PNPase"/>
    <property type="match status" value="1"/>
</dbReference>
<dbReference type="PROSITE" id="PS50126">
    <property type="entry name" value="S1"/>
    <property type="match status" value="1"/>
</dbReference>
<dbReference type="InterPro" id="IPR015847">
    <property type="entry name" value="ExoRNase_PH_dom2"/>
</dbReference>
<comment type="similarity">
    <text evidence="2 9">Belongs to the polyribonucleotide nucleotidyltransferase family.</text>
</comment>
<comment type="catalytic activity">
    <reaction evidence="9">
        <text>RNA(n+1) + phosphate = RNA(n) + a ribonucleoside 5'-diphosphate</text>
        <dbReference type="Rhea" id="RHEA:22096"/>
        <dbReference type="Rhea" id="RHEA-COMP:14527"/>
        <dbReference type="Rhea" id="RHEA-COMP:17342"/>
        <dbReference type="ChEBI" id="CHEBI:43474"/>
        <dbReference type="ChEBI" id="CHEBI:57930"/>
        <dbReference type="ChEBI" id="CHEBI:140395"/>
        <dbReference type="EC" id="2.7.7.8"/>
    </reaction>
</comment>
<evidence type="ECO:0000313" key="13">
    <source>
        <dbReference type="Proteomes" id="UP000234335"/>
    </source>
</evidence>
<keyword evidence="7 9" id="KW-0460">Magnesium</keyword>
<dbReference type="CDD" id="cd11363">
    <property type="entry name" value="RNase_PH_PNPase_1"/>
    <property type="match status" value="1"/>
</dbReference>
<dbReference type="CDD" id="cd11364">
    <property type="entry name" value="RNase_PH_PNPase_2"/>
    <property type="match status" value="1"/>
</dbReference>
<evidence type="ECO:0000256" key="6">
    <source>
        <dbReference type="ARBA" id="ARBA00022723"/>
    </source>
</evidence>
<dbReference type="InterPro" id="IPR001247">
    <property type="entry name" value="ExoRNase_PH_dom1"/>
</dbReference>
<dbReference type="Proteomes" id="UP000234335">
    <property type="component" value="Unassembled WGS sequence"/>
</dbReference>
<dbReference type="InterPro" id="IPR004088">
    <property type="entry name" value="KH_dom_type_1"/>
</dbReference>
<dbReference type="SMART" id="SM00316">
    <property type="entry name" value="S1"/>
    <property type="match status" value="1"/>
</dbReference>
<feature type="binding site" evidence="9">
    <location>
        <position position="490"/>
    </location>
    <ligand>
        <name>Mg(2+)</name>
        <dbReference type="ChEBI" id="CHEBI:18420"/>
    </ligand>
</feature>
<evidence type="ECO:0000259" key="11">
    <source>
        <dbReference type="PROSITE" id="PS50126"/>
    </source>
</evidence>
<evidence type="ECO:0000256" key="1">
    <source>
        <dbReference type="ARBA" id="ARBA00004496"/>
    </source>
</evidence>
<dbReference type="GO" id="GO:0004654">
    <property type="term" value="F:polyribonucleotide nucleotidyltransferase activity"/>
    <property type="evidence" value="ECO:0007669"/>
    <property type="project" value="UniProtKB-UniRule"/>
</dbReference>
<comment type="subcellular location">
    <subcellularLocation>
        <location evidence="1 9">Cytoplasm</location>
    </subcellularLocation>
</comment>
<name>A0A2I1M4X7_9FIRM</name>
<keyword evidence="4 9" id="KW-0808">Transferase</keyword>
<dbReference type="FunFam" id="3.30.230.70:FF:000001">
    <property type="entry name" value="Polyribonucleotide nucleotidyltransferase"/>
    <property type="match status" value="1"/>
</dbReference>
<evidence type="ECO:0000256" key="3">
    <source>
        <dbReference type="ARBA" id="ARBA00022490"/>
    </source>
</evidence>
<dbReference type="Gene3D" id="3.30.1370.10">
    <property type="entry name" value="K Homology domain, type 1"/>
    <property type="match status" value="1"/>
</dbReference>
<evidence type="ECO:0000256" key="7">
    <source>
        <dbReference type="ARBA" id="ARBA00022842"/>
    </source>
</evidence>
<comment type="cofactor">
    <cofactor evidence="9">
        <name>Mg(2+)</name>
        <dbReference type="ChEBI" id="CHEBI:18420"/>
    </cofactor>
</comment>
<sequence>MEKNYIYTSNHGYELDVTIGKFAEQANGECYIKSGDTSLLVTAVASEKPREGIDFFPLICDFQEKLYAVGKIPGGFLKREGKASDEATLISRQMDRPLRPLFPENYYNDVQVIATVLSMDEDHLPDCLSTIGASIALGTSDIPFDGPVAAVSIGYVDGDFVVFPNEEQRKKSELDLTVAGSKDAINMVEAGANELNEAQMLEAMLLAHEEIGHISDFIQDIINEVGKEKNLVEVVVASELEEKITSDFAEDIKSSIRTTDKMERGEAIFNIEEAAKEKYLEDYPESEDEIHRVIDDIMKKEVRRMISIDKIRPDGRDLKEIRPLSAEAGLLPRVHGSGLFKRGQTQVLSVTTLGSPADVQIIDGLNREEIQKRYMHQYNFPPFSVGDVKPLRAPGRREIGHGHLAERALVPVLPDASDFPYTIRVVSEVLSSNGSSSQASICGSTLSLMDAGVPIKKPVAGIAMGLIKEEDSISILTDIQGLEDHLGDMDFKVAGTRDGITALQMDMKISGITREVLEESLANAKEARMQILDLIEATIEKPREDISDYAPRLFTIDIDPEKVRDVIGSGGKTINKIIDETGVTIETEDDGHITVASTDGASGKKAIEMIHSIVTDPQVGDVYTGKVTKIMNFGAFVEIAIGKEGLLHISQIDHTRTDKVEDVLSVGDEVKVKVTEIDRQGRINLSRKALLEKPEREDKEDYKNNPNAEAWPADEDPRNK</sequence>
<dbReference type="GO" id="GO:0000287">
    <property type="term" value="F:magnesium ion binding"/>
    <property type="evidence" value="ECO:0007669"/>
    <property type="project" value="UniProtKB-UniRule"/>
</dbReference>
<dbReference type="HAMAP" id="MF_01595">
    <property type="entry name" value="PNPase"/>
    <property type="match status" value="1"/>
</dbReference>
<dbReference type="GO" id="GO:0006402">
    <property type="term" value="P:mRNA catabolic process"/>
    <property type="evidence" value="ECO:0007669"/>
    <property type="project" value="UniProtKB-UniRule"/>
</dbReference>
<dbReference type="GO" id="GO:0005829">
    <property type="term" value="C:cytosol"/>
    <property type="evidence" value="ECO:0007669"/>
    <property type="project" value="TreeGrafter"/>
</dbReference>
<dbReference type="CDD" id="cd02393">
    <property type="entry name" value="KH-I_PNPase"/>
    <property type="match status" value="1"/>
</dbReference>
<dbReference type="FunFam" id="3.30.230.70:FF:000002">
    <property type="entry name" value="Polyribonucleotide nucleotidyltransferase"/>
    <property type="match status" value="1"/>
</dbReference>
<gene>
    <name evidence="9" type="primary">pnp</name>
    <name evidence="12" type="ORF">CYJ34_08375</name>
</gene>
<dbReference type="PROSITE" id="PS50084">
    <property type="entry name" value="KH_TYPE_1"/>
    <property type="match status" value="1"/>
</dbReference>
<dbReference type="Pfam" id="PF03726">
    <property type="entry name" value="PNPase"/>
    <property type="match status" value="1"/>
</dbReference>
<keyword evidence="8 9" id="KW-0694">RNA-binding</keyword>
<dbReference type="Pfam" id="PF01138">
    <property type="entry name" value="RNase_PH"/>
    <property type="match status" value="2"/>
</dbReference>
<evidence type="ECO:0000256" key="10">
    <source>
        <dbReference type="SAM" id="MobiDB-lite"/>
    </source>
</evidence>
<dbReference type="InterPro" id="IPR020568">
    <property type="entry name" value="Ribosomal_Su5_D2-typ_SF"/>
</dbReference>
<dbReference type="GO" id="GO:0000175">
    <property type="term" value="F:3'-5'-RNA exonuclease activity"/>
    <property type="evidence" value="ECO:0007669"/>
    <property type="project" value="TreeGrafter"/>
</dbReference>
<reference evidence="12 13" key="1">
    <citation type="submission" date="2017-12" db="EMBL/GenBank/DDBJ databases">
        <title>Phylogenetic diversity of female urinary microbiome.</title>
        <authorList>
            <person name="Thomas-White K."/>
            <person name="Wolfe A.J."/>
        </authorList>
    </citation>
    <scope>NUCLEOTIDE SEQUENCE [LARGE SCALE GENOMIC DNA]</scope>
    <source>
        <strain evidence="12 13">UMB0119</strain>
    </source>
</reference>
<evidence type="ECO:0000256" key="2">
    <source>
        <dbReference type="ARBA" id="ARBA00007404"/>
    </source>
</evidence>
<protein>
    <recommendedName>
        <fullName evidence="9">Polyribonucleotide nucleotidyltransferase</fullName>
        <ecNumber evidence="9">2.7.7.8</ecNumber>
    </recommendedName>
    <alternativeName>
        <fullName evidence="9">Polynucleotide phosphorylase</fullName>
        <shortName evidence="9">PNPase</shortName>
    </alternativeName>
</protein>
<dbReference type="InterPro" id="IPR015848">
    <property type="entry name" value="PNPase_PH_RNA-bd_bac/org-type"/>
</dbReference>
<keyword evidence="13" id="KW-1185">Reference proteome</keyword>
<dbReference type="InterPro" id="IPR036345">
    <property type="entry name" value="ExoRNase_PH_dom2_sf"/>
</dbReference>
<dbReference type="InterPro" id="IPR027408">
    <property type="entry name" value="PNPase/RNase_PH_dom_sf"/>
</dbReference>
<dbReference type="AlphaFoldDB" id="A0A2I1M4X7"/>